<accession>A0A6J7PE78</accession>
<proteinExistence type="predicted"/>
<reference evidence="1" key="1">
    <citation type="submission" date="2020-05" db="EMBL/GenBank/DDBJ databases">
        <authorList>
            <person name="Chiriac C."/>
            <person name="Salcher M."/>
            <person name="Ghai R."/>
            <person name="Kavagutti S V."/>
        </authorList>
    </citation>
    <scope>NUCLEOTIDE SEQUENCE</scope>
</reference>
<organism evidence="1">
    <name type="scientific">freshwater metagenome</name>
    <dbReference type="NCBI Taxonomy" id="449393"/>
    <lineage>
        <taxon>unclassified sequences</taxon>
        <taxon>metagenomes</taxon>
        <taxon>ecological metagenomes</taxon>
    </lineage>
</organism>
<dbReference type="PANTHER" id="PTHR39441">
    <property type="entry name" value="DUF2252 DOMAIN-CONTAINING PROTEIN"/>
    <property type="match status" value="1"/>
</dbReference>
<protein>
    <submittedName>
        <fullName evidence="1">Unannotated protein</fullName>
    </submittedName>
</protein>
<dbReference type="EMBL" id="CAFBOG010000319">
    <property type="protein sequence ID" value="CAB5001483.1"/>
    <property type="molecule type" value="Genomic_DNA"/>
</dbReference>
<name>A0A6J7PE78_9ZZZZ</name>
<dbReference type="PANTHER" id="PTHR39441:SF1">
    <property type="entry name" value="DUF2252 DOMAIN-CONTAINING PROTEIN"/>
    <property type="match status" value="1"/>
</dbReference>
<dbReference type="Pfam" id="PF10009">
    <property type="entry name" value="DUF2252"/>
    <property type="match status" value="1"/>
</dbReference>
<dbReference type="InterPro" id="IPR018721">
    <property type="entry name" value="DUF2252"/>
</dbReference>
<sequence length="119" mass="12901">MVGQRKMQAASDIFLGWTRGPAGKFYYIRQLKDMKGSVDIDALPPAGLIAYADLCGRTLARAHARSADPIAIAGYLGKSGRFDEAMEAYAVSYGAQIEADYERFTQAIAAGEIEIAETF</sequence>
<gene>
    <name evidence="1" type="ORF">UFOPK3914_02171</name>
</gene>
<dbReference type="AlphaFoldDB" id="A0A6J7PE78"/>
<evidence type="ECO:0000313" key="1">
    <source>
        <dbReference type="EMBL" id="CAB5001483.1"/>
    </source>
</evidence>